<protein>
    <submittedName>
        <fullName evidence="6">TetR/AcrR family transcriptional regulator</fullName>
    </submittedName>
</protein>
<dbReference type="PANTHER" id="PTHR30055">
    <property type="entry name" value="HTH-TYPE TRANSCRIPTIONAL REGULATOR RUTR"/>
    <property type="match status" value="1"/>
</dbReference>
<keyword evidence="3" id="KW-0804">Transcription</keyword>
<proteinExistence type="predicted"/>
<evidence type="ECO:0000259" key="5">
    <source>
        <dbReference type="PROSITE" id="PS50977"/>
    </source>
</evidence>
<evidence type="ECO:0000256" key="4">
    <source>
        <dbReference type="PROSITE-ProRule" id="PRU00335"/>
    </source>
</evidence>
<evidence type="ECO:0000256" key="2">
    <source>
        <dbReference type="ARBA" id="ARBA00023125"/>
    </source>
</evidence>
<dbReference type="InterPro" id="IPR050109">
    <property type="entry name" value="HTH-type_TetR-like_transc_reg"/>
</dbReference>
<dbReference type="PROSITE" id="PS01081">
    <property type="entry name" value="HTH_TETR_1"/>
    <property type="match status" value="1"/>
</dbReference>
<evidence type="ECO:0000313" key="7">
    <source>
        <dbReference type="Proteomes" id="UP001214756"/>
    </source>
</evidence>
<dbReference type="InterPro" id="IPR023772">
    <property type="entry name" value="DNA-bd_HTH_TetR-type_CS"/>
</dbReference>
<evidence type="ECO:0000313" key="6">
    <source>
        <dbReference type="EMBL" id="WEF21739.1"/>
    </source>
</evidence>
<dbReference type="RefSeq" id="WP_017828059.1">
    <property type="nucleotide sequence ID" value="NZ_CP118606.1"/>
</dbReference>
<dbReference type="PANTHER" id="PTHR30055:SF238">
    <property type="entry name" value="MYCOFACTOCIN BIOSYNTHESIS TRANSCRIPTIONAL REGULATOR MFTR-RELATED"/>
    <property type="match status" value="1"/>
</dbReference>
<dbReference type="Gene3D" id="1.10.357.10">
    <property type="entry name" value="Tetracycline Repressor, domain 2"/>
    <property type="match status" value="1"/>
</dbReference>
<name>A0AAJ5VCJ4_MICMQ</name>
<sequence length="200" mass="21502">MNETMSARGGSNARGRATARAIENAALRLAAEHGVAAITVDQICAAAGIAQRTFFNHFDTKEDALLGKDLPRIDEQRAREYLSSTTIGVLTGALELVRLPAAGDSEHELLLTRITLLSASPALAERQATRMRPLADEVQSIIRLKLTDLEPDRPAEDVDASAALITQIASALMLTSALPHPDGSPSPTIHDLAWIWPRLL</sequence>
<accession>A0AAJ5VCJ4</accession>
<keyword evidence="1" id="KW-0805">Transcription regulation</keyword>
<feature type="DNA-binding region" description="H-T-H motif" evidence="4">
    <location>
        <begin position="39"/>
        <end position="58"/>
    </location>
</feature>
<evidence type="ECO:0000256" key="1">
    <source>
        <dbReference type="ARBA" id="ARBA00023015"/>
    </source>
</evidence>
<evidence type="ECO:0000256" key="3">
    <source>
        <dbReference type="ARBA" id="ARBA00023163"/>
    </source>
</evidence>
<keyword evidence="2 4" id="KW-0238">DNA-binding</keyword>
<reference evidence="6" key="1">
    <citation type="submission" date="2023-02" db="EMBL/GenBank/DDBJ databases">
        <title>Genome sequence of Microbacterium liquefaciens B1075.</title>
        <authorList>
            <person name="Cao J."/>
            <person name="Li X."/>
        </authorList>
    </citation>
    <scope>NUCLEOTIDE SEQUENCE</scope>
    <source>
        <strain evidence="6">B1075</strain>
    </source>
</reference>
<gene>
    <name evidence="6" type="ORF">PWF71_03435</name>
</gene>
<dbReference type="InterPro" id="IPR009057">
    <property type="entry name" value="Homeodomain-like_sf"/>
</dbReference>
<dbReference type="PRINTS" id="PR00455">
    <property type="entry name" value="HTHTETR"/>
</dbReference>
<dbReference type="GO" id="GO:0000976">
    <property type="term" value="F:transcription cis-regulatory region binding"/>
    <property type="evidence" value="ECO:0007669"/>
    <property type="project" value="TreeGrafter"/>
</dbReference>
<dbReference type="InterPro" id="IPR001647">
    <property type="entry name" value="HTH_TetR"/>
</dbReference>
<dbReference type="Proteomes" id="UP001214756">
    <property type="component" value="Chromosome"/>
</dbReference>
<dbReference type="SUPFAM" id="SSF46689">
    <property type="entry name" value="Homeodomain-like"/>
    <property type="match status" value="1"/>
</dbReference>
<dbReference type="Pfam" id="PF00440">
    <property type="entry name" value="TetR_N"/>
    <property type="match status" value="1"/>
</dbReference>
<feature type="domain" description="HTH tetR-type" evidence="5">
    <location>
        <begin position="16"/>
        <end position="76"/>
    </location>
</feature>
<dbReference type="PROSITE" id="PS50977">
    <property type="entry name" value="HTH_TETR_2"/>
    <property type="match status" value="1"/>
</dbReference>
<dbReference type="EMBL" id="CP118606">
    <property type="protein sequence ID" value="WEF21739.1"/>
    <property type="molecule type" value="Genomic_DNA"/>
</dbReference>
<organism evidence="6 7">
    <name type="scientific">Microbacterium maritypicum</name>
    <name type="common">Microbacterium liquefaciens</name>
    <dbReference type="NCBI Taxonomy" id="33918"/>
    <lineage>
        <taxon>Bacteria</taxon>
        <taxon>Bacillati</taxon>
        <taxon>Actinomycetota</taxon>
        <taxon>Actinomycetes</taxon>
        <taxon>Micrococcales</taxon>
        <taxon>Microbacteriaceae</taxon>
        <taxon>Microbacterium</taxon>
    </lineage>
</organism>
<dbReference type="GO" id="GO:0003700">
    <property type="term" value="F:DNA-binding transcription factor activity"/>
    <property type="evidence" value="ECO:0007669"/>
    <property type="project" value="TreeGrafter"/>
</dbReference>
<dbReference type="AlphaFoldDB" id="A0AAJ5VCJ4"/>